<dbReference type="InterPro" id="IPR050250">
    <property type="entry name" value="Macrolide_Exporter_MacB"/>
</dbReference>
<dbReference type="PANTHER" id="PTHR30572">
    <property type="entry name" value="MEMBRANE COMPONENT OF TRANSPORTER-RELATED"/>
    <property type="match status" value="1"/>
</dbReference>
<evidence type="ECO:0000256" key="2">
    <source>
        <dbReference type="ARBA" id="ARBA00022475"/>
    </source>
</evidence>
<comment type="similarity">
    <text evidence="6">Belongs to the ABC-4 integral membrane protein family.</text>
</comment>
<dbReference type="Pfam" id="PF12704">
    <property type="entry name" value="MacB_PCD"/>
    <property type="match status" value="1"/>
</dbReference>
<feature type="domain" description="ABC3 transporter permease C-terminal" evidence="8">
    <location>
        <begin position="282"/>
        <end position="394"/>
    </location>
</feature>
<keyword evidence="2" id="KW-1003">Cell membrane</keyword>
<dbReference type="GO" id="GO:0005886">
    <property type="term" value="C:plasma membrane"/>
    <property type="evidence" value="ECO:0007669"/>
    <property type="project" value="UniProtKB-SubCell"/>
</dbReference>
<gene>
    <name evidence="10" type="ORF">EDD27_8817</name>
</gene>
<reference evidence="10 11" key="1">
    <citation type="submission" date="2019-01" db="EMBL/GenBank/DDBJ databases">
        <title>Sequencing the genomes of 1000 actinobacteria strains.</title>
        <authorList>
            <person name="Klenk H.-P."/>
        </authorList>
    </citation>
    <scope>NUCLEOTIDE SEQUENCE [LARGE SCALE GENOMIC DNA]</scope>
    <source>
        <strain evidence="10 11">DSM 43925</strain>
    </source>
</reference>
<keyword evidence="11" id="KW-1185">Reference proteome</keyword>
<keyword evidence="3 7" id="KW-0812">Transmembrane</keyword>
<dbReference type="RefSeq" id="WP_127937811.1">
    <property type="nucleotide sequence ID" value="NZ_SAUN01000001.1"/>
</dbReference>
<dbReference type="InterPro" id="IPR003838">
    <property type="entry name" value="ABC3_permease_C"/>
</dbReference>
<dbReference type="AlphaFoldDB" id="A0A438MK95"/>
<keyword evidence="4 7" id="KW-1133">Transmembrane helix</keyword>
<dbReference type="Proteomes" id="UP000284824">
    <property type="component" value="Unassembled WGS sequence"/>
</dbReference>
<comment type="caution">
    <text evidence="10">The sequence shown here is derived from an EMBL/GenBank/DDBJ whole genome shotgun (WGS) entry which is preliminary data.</text>
</comment>
<feature type="transmembrane region" description="Helical" evidence="7">
    <location>
        <begin position="331"/>
        <end position="353"/>
    </location>
</feature>
<feature type="domain" description="MacB-like periplasmic core" evidence="9">
    <location>
        <begin position="36"/>
        <end position="234"/>
    </location>
</feature>
<keyword evidence="5 7" id="KW-0472">Membrane</keyword>
<evidence type="ECO:0000256" key="6">
    <source>
        <dbReference type="ARBA" id="ARBA00038076"/>
    </source>
</evidence>
<accession>A0A438MK95</accession>
<evidence type="ECO:0000256" key="3">
    <source>
        <dbReference type="ARBA" id="ARBA00022692"/>
    </source>
</evidence>
<feature type="transmembrane region" description="Helical" evidence="7">
    <location>
        <begin position="278"/>
        <end position="303"/>
    </location>
</feature>
<dbReference type="GO" id="GO:0022857">
    <property type="term" value="F:transmembrane transporter activity"/>
    <property type="evidence" value="ECO:0007669"/>
    <property type="project" value="TreeGrafter"/>
</dbReference>
<dbReference type="Pfam" id="PF02687">
    <property type="entry name" value="FtsX"/>
    <property type="match status" value="1"/>
</dbReference>
<dbReference type="EMBL" id="SAUN01000001">
    <property type="protein sequence ID" value="RVX45978.1"/>
    <property type="molecule type" value="Genomic_DNA"/>
</dbReference>
<dbReference type="InterPro" id="IPR025857">
    <property type="entry name" value="MacB_PCD"/>
</dbReference>
<feature type="transmembrane region" description="Helical" evidence="7">
    <location>
        <begin position="365"/>
        <end position="384"/>
    </location>
</feature>
<proteinExistence type="inferred from homology"/>
<evidence type="ECO:0000256" key="5">
    <source>
        <dbReference type="ARBA" id="ARBA00023136"/>
    </source>
</evidence>
<evidence type="ECO:0000313" key="10">
    <source>
        <dbReference type="EMBL" id="RVX45978.1"/>
    </source>
</evidence>
<protein>
    <submittedName>
        <fullName evidence="10">Putative ABC transport system permease protein</fullName>
    </submittedName>
</protein>
<evidence type="ECO:0000259" key="8">
    <source>
        <dbReference type="Pfam" id="PF02687"/>
    </source>
</evidence>
<evidence type="ECO:0000313" key="11">
    <source>
        <dbReference type="Proteomes" id="UP000284824"/>
    </source>
</evidence>
<comment type="subcellular location">
    <subcellularLocation>
        <location evidence="1">Cell membrane</location>
        <topology evidence="1">Multi-pass membrane protein</topology>
    </subcellularLocation>
</comment>
<dbReference type="PANTHER" id="PTHR30572:SF4">
    <property type="entry name" value="ABC TRANSPORTER PERMEASE YTRF"/>
    <property type="match status" value="1"/>
</dbReference>
<evidence type="ECO:0000259" key="9">
    <source>
        <dbReference type="Pfam" id="PF12704"/>
    </source>
</evidence>
<name>A0A438MK95_9ACTN</name>
<evidence type="ECO:0000256" key="1">
    <source>
        <dbReference type="ARBA" id="ARBA00004651"/>
    </source>
</evidence>
<sequence length="400" mass="41242">MTDRIGKARLTPARMNLEDVARVGVAGLRARPTRAVLSALGIAIGIATMVAVLGISSSSQARVMETLDELGTNMLTVAPGKQFSEKKARLPKNAGRMIRGVEHVAMAGQTGDTGKAIYRNDRIPSTRTGGLQVRATSLDLLEVLQTPVHSGRWHDAATAAQRTVVLGSTAATRLAATAGDSVWINGQWWTVIGVLAESPLAEDVDVAALVGFAAADAFLGFDGHPTLVYTKIAEEKVTEVRALLNHAANPEHPEEVTVSRPSDALEARAAVAGAFTSLLLGVGGVALLVGGVGIANTMIISVLERRREIGLRRALGATTAQVRIQFLAESLILAGAGGLTGSLLGVVGTIGFALTQGLPPVVPTWVIGGGLGATLAVGAIAGLYPAMRAARMSPTLALSA</sequence>
<evidence type="ECO:0000256" key="4">
    <source>
        <dbReference type="ARBA" id="ARBA00022989"/>
    </source>
</evidence>
<evidence type="ECO:0000256" key="7">
    <source>
        <dbReference type="SAM" id="Phobius"/>
    </source>
</evidence>
<organism evidence="10 11">
    <name type="scientific">Nonomuraea polychroma</name>
    <dbReference type="NCBI Taxonomy" id="46176"/>
    <lineage>
        <taxon>Bacteria</taxon>
        <taxon>Bacillati</taxon>
        <taxon>Actinomycetota</taxon>
        <taxon>Actinomycetes</taxon>
        <taxon>Streptosporangiales</taxon>
        <taxon>Streptosporangiaceae</taxon>
        <taxon>Nonomuraea</taxon>
    </lineage>
</organism>
<feature type="transmembrane region" description="Helical" evidence="7">
    <location>
        <begin position="35"/>
        <end position="55"/>
    </location>
</feature>
<dbReference type="OrthoDB" id="9780560at2"/>